<comment type="caution">
    <text evidence="1">The sequence shown here is derived from an EMBL/GenBank/DDBJ whole genome shotgun (WGS) entry which is preliminary data.</text>
</comment>
<proteinExistence type="predicted"/>
<dbReference type="SUPFAM" id="SSF55136">
    <property type="entry name" value="Probable bacterial effector-binding domain"/>
    <property type="match status" value="1"/>
</dbReference>
<dbReference type="RefSeq" id="WP_127457925.1">
    <property type="nucleotide sequence ID" value="NZ_JAROBY010000069.1"/>
</dbReference>
<dbReference type="Proteomes" id="UP001355653">
    <property type="component" value="Unassembled WGS sequence"/>
</dbReference>
<organism evidence="1 2">
    <name type="scientific">Paenibacillus chondroitinus</name>
    <dbReference type="NCBI Taxonomy" id="59842"/>
    <lineage>
        <taxon>Bacteria</taxon>
        <taxon>Bacillati</taxon>
        <taxon>Bacillota</taxon>
        <taxon>Bacilli</taxon>
        <taxon>Bacillales</taxon>
        <taxon>Paenibacillaceae</taxon>
        <taxon>Paenibacillus</taxon>
    </lineage>
</organism>
<dbReference type="EMBL" id="JAROBY010000069">
    <property type="protein sequence ID" value="MEB4798150.1"/>
    <property type="molecule type" value="Genomic_DNA"/>
</dbReference>
<gene>
    <name evidence="1" type="ORF">P5G65_30020</name>
</gene>
<dbReference type="Gene3D" id="3.20.80.10">
    <property type="entry name" value="Regulatory factor, effector binding domain"/>
    <property type="match status" value="1"/>
</dbReference>
<evidence type="ECO:0000313" key="2">
    <source>
        <dbReference type="Proteomes" id="UP001355653"/>
    </source>
</evidence>
<sequence>MEPVIFNQRKMVTLFGFSKTHDQQKRYSDTIFELLDKVWKEVREKGLSHKGMNHVVYENGHHVFAGIELVLPPIEDSLLEKKDVILEKYAYCKHIGSYSELDKTYESIRAKVKASDEYHELPLLEVYGHWNEDETKLETEIFYNLKSY</sequence>
<keyword evidence="2" id="KW-1185">Reference proteome</keyword>
<accession>A0ABU6DK64</accession>
<evidence type="ECO:0000313" key="1">
    <source>
        <dbReference type="EMBL" id="MEB4798150.1"/>
    </source>
</evidence>
<dbReference type="InterPro" id="IPR011256">
    <property type="entry name" value="Reg_factor_effector_dom_sf"/>
</dbReference>
<protein>
    <recommendedName>
        <fullName evidence="3">Bacterial transcription activator effector binding domain-containing protein</fullName>
    </recommendedName>
</protein>
<name>A0ABU6DK64_9BACL</name>
<evidence type="ECO:0008006" key="3">
    <source>
        <dbReference type="Google" id="ProtNLM"/>
    </source>
</evidence>
<reference evidence="1 2" key="1">
    <citation type="submission" date="2023-03" db="EMBL/GenBank/DDBJ databases">
        <title>Bacillus Genome Sequencing.</title>
        <authorList>
            <person name="Dunlap C."/>
        </authorList>
    </citation>
    <scope>NUCLEOTIDE SEQUENCE [LARGE SCALE GENOMIC DNA]</scope>
    <source>
        <strain evidence="1 2">NRS-1351</strain>
    </source>
</reference>